<dbReference type="OrthoDB" id="272977at2759"/>
<proteinExistence type="inferred from homology"/>
<evidence type="ECO:0000256" key="1">
    <source>
        <dbReference type="RuleBase" id="RU367079"/>
    </source>
</evidence>
<dbReference type="PANTHER" id="PTHR14146:SF0">
    <property type="entry name" value="EXOCYST COMPLEX COMPONENT 4"/>
    <property type="match status" value="1"/>
</dbReference>
<sequence>MSVIRTLSASETHEQREKERAKLEKEYKKSDARLDELVAAHADRLLRVSELHAAAAGALGEWRARDAGGGARLSACRRLLRLRRDDLRRLWADARTHHHALHLLTLIERAVSAERAAGEYASRGLLLGAAHELRAALDATAGDLARVDALTHTRQDLQMKKLTLAEQILNSLSRAVYGGGADMRCESDGCSLPPPASARQRAAALLAHVDKEHGPADSGFDEITPEWEAASVDEDRSFESTAALLLEALGILSELPRTAEKFKVDIQNQLLDMIGTVVQRVRDAPDTDADIEIDAEPESEIEVDIGEPEPAEMEGGEALARLMRTLDAEFAAVAARHARLLPLWRATFERHSVSMAPYTLNDYWSAVQQVVDTTGFARASDRNSENCSTHQSNSPLPLNAYFAKKRPLTQRQMRLFRLGSGPASGATDTTETTSMKPENARVPLVCRPDPAHLRRVLPTLHDLIAHIELATGTITFTQILQVYRRLSHQQSPSVDARSKL</sequence>
<dbReference type="GO" id="GO:0006893">
    <property type="term" value="P:Golgi to plasma membrane transport"/>
    <property type="evidence" value="ECO:0007669"/>
    <property type="project" value="TreeGrafter"/>
</dbReference>
<dbReference type="GO" id="GO:0007268">
    <property type="term" value="P:chemical synaptic transmission"/>
    <property type="evidence" value="ECO:0007669"/>
    <property type="project" value="TreeGrafter"/>
</dbReference>
<comment type="function">
    <text evidence="1">Component of the exocyst complex involved in the docking of exocytic vesicles with fusion sites on the plasma membrane.</text>
</comment>
<reference evidence="3 4" key="1">
    <citation type="journal article" date="2019" name="Commun. Biol.">
        <title>The bagworm genome reveals a unique fibroin gene that provides high tensile strength.</title>
        <authorList>
            <person name="Kono N."/>
            <person name="Nakamura H."/>
            <person name="Ohtoshi R."/>
            <person name="Tomita M."/>
            <person name="Numata K."/>
            <person name="Arakawa K."/>
        </authorList>
    </citation>
    <scope>NUCLEOTIDE SEQUENCE [LARGE SCALE GENOMIC DNA]</scope>
</reference>
<keyword evidence="1" id="KW-0653">Protein transport</keyword>
<name>A0A4C1XHJ5_EUMVA</name>
<keyword evidence="1" id="KW-0813">Transport</keyword>
<evidence type="ECO:0000313" key="3">
    <source>
        <dbReference type="EMBL" id="GBP61687.1"/>
    </source>
</evidence>
<dbReference type="AlphaFoldDB" id="A0A4C1XHJ5"/>
<dbReference type="EMBL" id="BGZK01000819">
    <property type="protein sequence ID" value="GBP61687.1"/>
    <property type="molecule type" value="Genomic_DNA"/>
</dbReference>
<keyword evidence="4" id="KW-1185">Reference proteome</keyword>
<comment type="caution">
    <text evidence="3">The sequence shown here is derived from an EMBL/GenBank/DDBJ whole genome shotgun (WGS) entry which is preliminary data.</text>
</comment>
<protein>
    <recommendedName>
        <fullName evidence="1">Exocyst complex component Sec8</fullName>
    </recommendedName>
</protein>
<dbReference type="GO" id="GO:0045202">
    <property type="term" value="C:synapse"/>
    <property type="evidence" value="ECO:0007669"/>
    <property type="project" value="TreeGrafter"/>
</dbReference>
<accession>A0A4C1XHJ5</accession>
<dbReference type="Proteomes" id="UP000299102">
    <property type="component" value="Unassembled WGS sequence"/>
</dbReference>
<gene>
    <name evidence="3" type="primary">Sec8</name>
    <name evidence="3" type="ORF">EVAR_43625_1</name>
</gene>
<dbReference type="GO" id="GO:0000145">
    <property type="term" value="C:exocyst"/>
    <property type="evidence" value="ECO:0007669"/>
    <property type="project" value="UniProtKB-UniRule"/>
</dbReference>
<feature type="coiled-coil region" evidence="2">
    <location>
        <begin position="13"/>
        <end position="40"/>
    </location>
</feature>
<dbReference type="GO" id="GO:0006612">
    <property type="term" value="P:protein targeting to membrane"/>
    <property type="evidence" value="ECO:0007669"/>
    <property type="project" value="UniProtKB-UniRule"/>
</dbReference>
<dbReference type="InterPro" id="IPR039682">
    <property type="entry name" value="Sec8/EXOC4"/>
</dbReference>
<evidence type="ECO:0000256" key="2">
    <source>
        <dbReference type="SAM" id="Coils"/>
    </source>
</evidence>
<keyword evidence="2" id="KW-0175">Coiled coil</keyword>
<dbReference type="PANTHER" id="PTHR14146">
    <property type="entry name" value="EXOCYST COMPLEX COMPONENT 4"/>
    <property type="match status" value="1"/>
</dbReference>
<evidence type="ECO:0000313" key="4">
    <source>
        <dbReference type="Proteomes" id="UP000299102"/>
    </source>
</evidence>
<dbReference type="GO" id="GO:0015031">
    <property type="term" value="P:protein transport"/>
    <property type="evidence" value="ECO:0007669"/>
    <property type="project" value="UniProtKB-KW"/>
</dbReference>
<comment type="similarity">
    <text evidence="1">Belongs to the SEC8 family.</text>
</comment>
<dbReference type="GO" id="GO:0032584">
    <property type="term" value="C:growth cone membrane"/>
    <property type="evidence" value="ECO:0007669"/>
    <property type="project" value="TreeGrafter"/>
</dbReference>
<organism evidence="3 4">
    <name type="scientific">Eumeta variegata</name>
    <name type="common">Bagworm moth</name>
    <name type="synonym">Eumeta japonica</name>
    <dbReference type="NCBI Taxonomy" id="151549"/>
    <lineage>
        <taxon>Eukaryota</taxon>
        <taxon>Metazoa</taxon>
        <taxon>Ecdysozoa</taxon>
        <taxon>Arthropoda</taxon>
        <taxon>Hexapoda</taxon>
        <taxon>Insecta</taxon>
        <taxon>Pterygota</taxon>
        <taxon>Neoptera</taxon>
        <taxon>Endopterygota</taxon>
        <taxon>Lepidoptera</taxon>
        <taxon>Glossata</taxon>
        <taxon>Ditrysia</taxon>
        <taxon>Tineoidea</taxon>
        <taxon>Psychidae</taxon>
        <taxon>Oiketicinae</taxon>
        <taxon>Eumeta</taxon>
    </lineage>
</organism>
<keyword evidence="1" id="KW-0268">Exocytosis</keyword>
<dbReference type="GO" id="GO:0090522">
    <property type="term" value="P:vesicle tethering involved in exocytosis"/>
    <property type="evidence" value="ECO:0007669"/>
    <property type="project" value="UniProtKB-UniRule"/>
</dbReference>
<dbReference type="STRING" id="151549.A0A4C1XHJ5"/>